<organism evidence="1 2">
    <name type="scientific">Riccia fluitans</name>
    <dbReference type="NCBI Taxonomy" id="41844"/>
    <lineage>
        <taxon>Eukaryota</taxon>
        <taxon>Viridiplantae</taxon>
        <taxon>Streptophyta</taxon>
        <taxon>Embryophyta</taxon>
        <taxon>Marchantiophyta</taxon>
        <taxon>Marchantiopsida</taxon>
        <taxon>Marchantiidae</taxon>
        <taxon>Marchantiales</taxon>
        <taxon>Ricciaceae</taxon>
        <taxon>Riccia</taxon>
    </lineage>
</organism>
<proteinExistence type="predicted"/>
<comment type="caution">
    <text evidence="1">The sequence shown here is derived from an EMBL/GenBank/DDBJ whole genome shotgun (WGS) entry which is preliminary data.</text>
</comment>
<evidence type="ECO:0000313" key="1">
    <source>
        <dbReference type="EMBL" id="KAL2653922.1"/>
    </source>
</evidence>
<gene>
    <name evidence="1" type="ORF">R1flu_022050</name>
</gene>
<dbReference type="AlphaFoldDB" id="A0ABD1ZRR4"/>
<dbReference type="Proteomes" id="UP001605036">
    <property type="component" value="Unassembled WGS sequence"/>
</dbReference>
<accession>A0ABD1ZRR4</accession>
<name>A0ABD1ZRR4_9MARC</name>
<evidence type="ECO:0000313" key="2">
    <source>
        <dbReference type="Proteomes" id="UP001605036"/>
    </source>
</evidence>
<sequence length="197" mass="22191">MPQISERQAMLDDLERWMELKATVDLTLSSESDLDWNFNSSGSINSWDANSWDENFNAELVSDGFNSIDSSSSDEELMELFCMLEESRYVTRPDHLVFHNNSPYAQAAPAMQLTVTLDCFGHEGNGACLSCSLMLWGLEEGSMVNYTNRIMIALRDKLRDLVSWPTASKRRRISAAFVEKGFPRCMGLIDGTLIPLS</sequence>
<keyword evidence="2" id="KW-1185">Reference proteome</keyword>
<dbReference type="EMBL" id="JBHFFA010000001">
    <property type="protein sequence ID" value="KAL2653922.1"/>
    <property type="molecule type" value="Genomic_DNA"/>
</dbReference>
<reference evidence="1 2" key="1">
    <citation type="submission" date="2024-09" db="EMBL/GenBank/DDBJ databases">
        <title>Chromosome-scale assembly of Riccia fluitans.</title>
        <authorList>
            <person name="Paukszto L."/>
            <person name="Sawicki J."/>
            <person name="Karawczyk K."/>
            <person name="Piernik-Szablinska J."/>
            <person name="Szczecinska M."/>
            <person name="Mazdziarz M."/>
        </authorList>
    </citation>
    <scope>NUCLEOTIDE SEQUENCE [LARGE SCALE GENOMIC DNA]</scope>
    <source>
        <strain evidence="1">Rf_01</strain>
        <tissue evidence="1">Aerial parts of the thallus</tissue>
    </source>
</reference>
<protein>
    <submittedName>
        <fullName evidence="1">Uncharacterized protein</fullName>
    </submittedName>
</protein>